<dbReference type="PANTHER" id="PTHR32305">
    <property type="match status" value="1"/>
</dbReference>
<evidence type="ECO:0000256" key="1">
    <source>
        <dbReference type="ARBA" id="ARBA00022737"/>
    </source>
</evidence>
<dbReference type="InterPro" id="IPR006530">
    <property type="entry name" value="YD"/>
</dbReference>
<protein>
    <submittedName>
        <fullName evidence="4">Uncharacterized protein</fullName>
    </submittedName>
</protein>
<dbReference type="SUPFAM" id="SSF52317">
    <property type="entry name" value="Class I glutamine amidotransferase-like"/>
    <property type="match status" value="1"/>
</dbReference>
<name>A0A2N1PJK8_9BACT</name>
<dbReference type="InterPro" id="IPR045351">
    <property type="entry name" value="DUF6531"/>
</dbReference>
<dbReference type="NCBIfam" id="TIGR01643">
    <property type="entry name" value="YD_repeat_2x"/>
    <property type="match status" value="13"/>
</dbReference>
<dbReference type="Pfam" id="PF25023">
    <property type="entry name" value="TEN_YD-shell"/>
    <property type="match status" value="4"/>
</dbReference>
<dbReference type="SUPFAM" id="SSF69304">
    <property type="entry name" value="Tricorn protease N-terminal domain"/>
    <property type="match status" value="1"/>
</dbReference>
<dbReference type="Gene3D" id="3.40.50.880">
    <property type="match status" value="1"/>
</dbReference>
<dbReference type="EMBL" id="PGXC01000043">
    <property type="protein sequence ID" value="PKK88531.1"/>
    <property type="molecule type" value="Genomic_DNA"/>
</dbReference>
<dbReference type="InterPro" id="IPR029062">
    <property type="entry name" value="Class_I_gatase-like"/>
</dbReference>
<organism evidence="4 5">
    <name type="scientific">Candidatus Wallbacteria bacterium HGW-Wallbacteria-1</name>
    <dbReference type="NCBI Taxonomy" id="2013854"/>
    <lineage>
        <taxon>Bacteria</taxon>
        <taxon>Candidatus Walliibacteriota</taxon>
    </lineage>
</organism>
<feature type="domain" description="Teneurin-like YD-shell" evidence="3">
    <location>
        <begin position="1118"/>
        <end position="1279"/>
    </location>
</feature>
<reference evidence="4 5" key="1">
    <citation type="journal article" date="2017" name="ISME J.">
        <title>Potential for microbial H2 and metal transformations associated with novel bacteria and archaea in deep terrestrial subsurface sediments.</title>
        <authorList>
            <person name="Hernsdorf A.W."/>
            <person name="Amano Y."/>
            <person name="Miyakawa K."/>
            <person name="Ise K."/>
            <person name="Suzuki Y."/>
            <person name="Anantharaman K."/>
            <person name="Probst A."/>
            <person name="Burstein D."/>
            <person name="Thomas B.C."/>
            <person name="Banfield J.F."/>
        </authorList>
    </citation>
    <scope>NUCLEOTIDE SEQUENCE [LARGE SCALE GENOMIC DNA]</scope>
    <source>
        <strain evidence="4">HGW-Wallbacteria-1</strain>
    </source>
</reference>
<evidence type="ECO:0000259" key="2">
    <source>
        <dbReference type="Pfam" id="PF20148"/>
    </source>
</evidence>
<dbReference type="Proteomes" id="UP000233256">
    <property type="component" value="Unassembled WGS sequence"/>
</dbReference>
<gene>
    <name evidence="4" type="ORF">CVV64_18430</name>
</gene>
<dbReference type="NCBIfam" id="TIGR03696">
    <property type="entry name" value="Rhs_assc_core"/>
    <property type="match status" value="1"/>
</dbReference>
<feature type="domain" description="Teneurin-like YD-shell" evidence="3">
    <location>
        <begin position="545"/>
        <end position="687"/>
    </location>
</feature>
<dbReference type="SUPFAM" id="SSF63829">
    <property type="entry name" value="Calcium-dependent phosphotriesterase"/>
    <property type="match status" value="1"/>
</dbReference>
<feature type="domain" description="DUF6531" evidence="2">
    <location>
        <begin position="439"/>
        <end position="510"/>
    </location>
</feature>
<comment type="caution">
    <text evidence="4">The sequence shown here is derived from an EMBL/GenBank/DDBJ whole genome shotgun (WGS) entry which is preliminary data.</text>
</comment>
<accession>A0A2N1PJK8</accession>
<dbReference type="Gene3D" id="2.180.10.10">
    <property type="entry name" value="RHS repeat-associated core"/>
    <property type="match status" value="4"/>
</dbReference>
<sequence length="2008" mass="223278">MLAADNGKRILFYTKRNNQWLDYTTELRQMLTDSGYTVDVHSSPTVFPDLSGYDVLAIIDCLGTPWAEYNDGQLSAAEKAALNNFVTSGKGLFFTGDYIYRDFPKYNDVSQIFGFTFNCQYIDYIPIGNSAGTYPEPYWLNYYWSAPVFEFHSYYPPAPAHPILNREPYNGYSWFYNENHEIFNGIDSVVLMGSGYLTPKTFGVAALKTHPLTSRPSDYGARTGFPLLVVSERGNGRVMISADSNAFTNNGFSQAAAADIPNSAFALNIFNWLARVSAHQTEVSVTPYPSLLMIDSSGAGTGVTFRATSSDVGTITFSIASGTEEWPIGEVQTSEEGMGNVAKLSWWGQLPATAPDTYIVAEPGTYLVKAEINGSVSTATFRVIAVEGSVVGIGTWMKDSKDPAAAIPLNIAPEYCPDVSWEQMPFFPVGYFDALSVSDPVNIVSGNFLHSCVDLSLKARLSIVLARVYNSLDSNIGIFGRGWSSPFTSHLEIQGPNIVFVNSDGSRTKFIKSGTIFEPTENVELKLSHSDDTGIYTLSHPHGNQWSFDSDGRILNIVKTCCGSGISDSMRFDYDENNKLTQVSGANGQYLNFSYNAEGRVVSVTDSTARSVTYEYDAQQNLVAFSDAVGRRTEYFWNDNGLMSKVTLPGNKTTQIFYTDNRVSRIVEPGNSISEFTWATDTYQLTLTDPLDNTHIYRFSPTWRLIGYELNGTDSTVSSRSFISEGLALTSMTDSMGFTNSYTYGSDGLMQSSTDKLGNVSSFDWHPLLHKLTGKTDALGRTWSYEWCARSNLISKTDPAGNVTRYAYDSHNNRTSVTDPLGHITRYVYDSTGNYLLQTIDAMGGVASFTYDARGNLTSSADALGRTTSYAYDLLDRLTRSTYSDGRFTQISYDEAGNIASRIDNLSRVTAYTYDVNGKLLTTTRPDGTVLSHAYDAAGRKTSSTDALGRITSCDYDALDNMVKVTYPDQSFQTYVYDTEKRLVSSTDEIGNLTAYEYDPMGRMLAMIDPAGSRYESQYDLAGRKVAAKDPLGRITANEYDVLDRVVKTTAPDLTTNTSSYDALGNLLISTNALNQQTAFEYDSLNRQIKTTRANGAQFITTYDAAGQVIAETDTLGNSTNHAYDVAGRRISSTNALNQLWQFDYDNAGRLVKTTDPLNNTATMTYDVMDRMISESDALGRLTAYEYDAAGKRLARTDAMGRRSIFAYDSKDRLTAEVDPEGRMVSHGYDIAGRKVSLTDGAGRIWRWVYDAIGRVTAEIDPLGNEVKSSYDAAGNLILKTNARAQATGYEYDLINRLVKIDYPDTTVATFGYDALGRELIRSGSAGVVEKAYDIAGNLTSERFVNQNKAWNYSFDLMSNRIQAVSPESETFKYAYDKLYRLTELDSGKASEKINYSYDALGRTIEEKRTDSTTSNSFDAAGQLLEMRHSRNSDPVEIIASRIYSYDLAGNRISMTDETNKVTSYAYDNSNWLTQAVYSSDDAVSYTYNGAGDRLTEKLNNNAAINYAYDAAGRIMAKGDEVFEYDDDGNMLSDNEAFYTWNSDNRLVQVEKTLEGCKHDKYQGYGYGHLKHGKTIVACEEYSYLPQDWRRTERKLTKYVPQNNGKGNDKSSKEESTFISIYDGNDESHEYMLSAVTGKKNNSAQTELKLVREFVNGPGTDDIAFTRYGLTSLTVLKDGLGSIIALTGPEAQTIAQIGYDAWGEFRWSGDEEKAPCALNGVGPYLEQMQNTRNFGKTAHNSWNFGRHFASELSPYLYTGRRYSGFTGHYFNRQRYYSPALGRFTSKDPIGFLGGHNLWRYADNNPMLLTDPFGQLVNLTITPEAWQSKFINWIKPYTFTLENYTPSGAGEGCLDYVVVQWTRGFVRYANVPSGWSSSYQEVWMYGVKVPHIFLGYQVDSSGDTDPIFNAQGQLVQFPGLAGTTWNDNLKFQKTYDESAYPLTGVLEFVTVVFPYSQIKENLNLGALNGNPTYFMYSFPPAEANRIWSLKFTVANSDSMPQEDPIGTWP</sequence>
<dbReference type="InterPro" id="IPR022385">
    <property type="entry name" value="Rhs_assc_core"/>
</dbReference>
<dbReference type="InterPro" id="IPR056823">
    <property type="entry name" value="TEN-like_YD-shell"/>
</dbReference>
<dbReference type="InterPro" id="IPR050708">
    <property type="entry name" value="T6SS_VgrG/RHS"/>
</dbReference>
<dbReference type="InterPro" id="IPR031325">
    <property type="entry name" value="RHS_repeat"/>
</dbReference>
<evidence type="ECO:0000313" key="5">
    <source>
        <dbReference type="Proteomes" id="UP000233256"/>
    </source>
</evidence>
<keyword evidence="1" id="KW-0677">Repeat</keyword>
<feature type="domain" description="Teneurin-like YD-shell" evidence="3">
    <location>
        <begin position="889"/>
        <end position="1025"/>
    </location>
</feature>
<dbReference type="Pfam" id="PF05593">
    <property type="entry name" value="RHS_repeat"/>
    <property type="match status" value="3"/>
</dbReference>
<evidence type="ECO:0000313" key="4">
    <source>
        <dbReference type="EMBL" id="PKK88531.1"/>
    </source>
</evidence>
<proteinExistence type="predicted"/>
<dbReference type="PANTHER" id="PTHR32305:SF15">
    <property type="entry name" value="PROTEIN RHSA-RELATED"/>
    <property type="match status" value="1"/>
</dbReference>
<evidence type="ECO:0000259" key="3">
    <source>
        <dbReference type="Pfam" id="PF25023"/>
    </source>
</evidence>
<feature type="domain" description="Teneurin-like YD-shell" evidence="3">
    <location>
        <begin position="1453"/>
        <end position="1552"/>
    </location>
</feature>
<dbReference type="Pfam" id="PF20148">
    <property type="entry name" value="DUF6531"/>
    <property type="match status" value="1"/>
</dbReference>